<keyword evidence="4" id="KW-1185">Reference proteome</keyword>
<dbReference type="InterPro" id="IPR018247">
    <property type="entry name" value="EF_Hand_1_Ca_BS"/>
</dbReference>
<sequence length="146" mass="14799">MSKSNQKPVSLALCTALVGGLALSTSAFAMQPLAQGYLLSATAADAGGEKAAEGKCGEGKCGIEKVDTDKDGKVSRAEFTAAHADKADKFDSMDANKDGFIDAAEHKAHSEGKCGEGKCGADKKKTDAKAEHAEGKCGEGKCGGSI</sequence>
<keyword evidence="1" id="KW-0732">Signal</keyword>
<organism evidence="3 4">
    <name type="scientific">Pseudoxanthomonas sacheonensis</name>
    <dbReference type="NCBI Taxonomy" id="443615"/>
    <lineage>
        <taxon>Bacteria</taxon>
        <taxon>Pseudomonadati</taxon>
        <taxon>Pseudomonadota</taxon>
        <taxon>Gammaproteobacteria</taxon>
        <taxon>Lysobacterales</taxon>
        <taxon>Lysobacteraceae</taxon>
        <taxon>Pseudoxanthomonas</taxon>
    </lineage>
</organism>
<dbReference type="InterPro" id="IPR002048">
    <property type="entry name" value="EF_hand_dom"/>
</dbReference>
<dbReference type="Gene3D" id="1.10.238.10">
    <property type="entry name" value="EF-hand"/>
    <property type="match status" value="1"/>
</dbReference>
<dbReference type="PROSITE" id="PS50222">
    <property type="entry name" value="EF_HAND_2"/>
    <property type="match status" value="1"/>
</dbReference>
<feature type="chain" id="PRO_5046471214" evidence="1">
    <location>
        <begin position="30"/>
        <end position="146"/>
    </location>
</feature>
<dbReference type="RefSeq" id="WP_310090052.1">
    <property type="nucleotide sequence ID" value="NZ_JAVDTT010000001.1"/>
</dbReference>
<dbReference type="InterPro" id="IPR011992">
    <property type="entry name" value="EF-hand-dom_pair"/>
</dbReference>
<dbReference type="SUPFAM" id="SSF47473">
    <property type="entry name" value="EF-hand"/>
    <property type="match status" value="1"/>
</dbReference>
<evidence type="ECO:0000313" key="3">
    <source>
        <dbReference type="EMBL" id="MDR6840227.1"/>
    </source>
</evidence>
<proteinExistence type="predicted"/>
<accession>A0ABU1RN71</accession>
<gene>
    <name evidence="3" type="ORF">J2W94_000491</name>
</gene>
<dbReference type="PROSITE" id="PS00018">
    <property type="entry name" value="EF_HAND_1"/>
    <property type="match status" value="1"/>
</dbReference>
<evidence type="ECO:0000256" key="1">
    <source>
        <dbReference type="SAM" id="SignalP"/>
    </source>
</evidence>
<evidence type="ECO:0000313" key="4">
    <source>
        <dbReference type="Proteomes" id="UP001254759"/>
    </source>
</evidence>
<reference evidence="3 4" key="1">
    <citation type="submission" date="2023-07" db="EMBL/GenBank/DDBJ databases">
        <title>Sorghum-associated microbial communities from plants grown in Nebraska, USA.</title>
        <authorList>
            <person name="Schachtman D."/>
        </authorList>
    </citation>
    <scope>NUCLEOTIDE SEQUENCE [LARGE SCALE GENOMIC DNA]</scope>
    <source>
        <strain evidence="3 4">BE107</strain>
    </source>
</reference>
<protein>
    <submittedName>
        <fullName evidence="3">Low-complexity protein</fullName>
    </submittedName>
</protein>
<feature type="domain" description="EF-hand" evidence="2">
    <location>
        <begin position="63"/>
        <end position="89"/>
    </location>
</feature>
<feature type="signal peptide" evidence="1">
    <location>
        <begin position="1"/>
        <end position="29"/>
    </location>
</feature>
<dbReference type="Pfam" id="PF13202">
    <property type="entry name" value="EF-hand_5"/>
    <property type="match status" value="2"/>
</dbReference>
<comment type="caution">
    <text evidence="3">The sequence shown here is derived from an EMBL/GenBank/DDBJ whole genome shotgun (WGS) entry which is preliminary data.</text>
</comment>
<dbReference type="EMBL" id="JAVDTT010000001">
    <property type="protein sequence ID" value="MDR6840227.1"/>
    <property type="molecule type" value="Genomic_DNA"/>
</dbReference>
<evidence type="ECO:0000259" key="2">
    <source>
        <dbReference type="PROSITE" id="PS50222"/>
    </source>
</evidence>
<dbReference type="Proteomes" id="UP001254759">
    <property type="component" value="Unassembled WGS sequence"/>
</dbReference>
<name>A0ABU1RN71_9GAMM</name>